<evidence type="ECO:0000313" key="2">
    <source>
        <dbReference type="EMBL" id="GGY25254.1"/>
    </source>
</evidence>
<feature type="domain" description="Hemerythrin-like" evidence="1">
    <location>
        <begin position="3"/>
        <end position="125"/>
    </location>
</feature>
<accession>A0A918UBL8</accession>
<organism evidence="2 3">
    <name type="scientific">Paludibacterium paludis</name>
    <dbReference type="NCBI Taxonomy" id="1225769"/>
    <lineage>
        <taxon>Bacteria</taxon>
        <taxon>Pseudomonadati</taxon>
        <taxon>Pseudomonadota</taxon>
        <taxon>Betaproteobacteria</taxon>
        <taxon>Neisseriales</taxon>
        <taxon>Chromobacteriaceae</taxon>
        <taxon>Paludibacterium</taxon>
    </lineage>
</organism>
<dbReference type="Gene3D" id="1.20.120.520">
    <property type="entry name" value="nmb1532 protein domain like"/>
    <property type="match status" value="1"/>
</dbReference>
<evidence type="ECO:0000259" key="1">
    <source>
        <dbReference type="Pfam" id="PF01814"/>
    </source>
</evidence>
<dbReference type="EMBL" id="BMYX01000021">
    <property type="protein sequence ID" value="GGY25254.1"/>
    <property type="molecule type" value="Genomic_DNA"/>
</dbReference>
<reference evidence="2" key="1">
    <citation type="journal article" date="2014" name="Int. J. Syst. Evol. Microbiol.">
        <title>Complete genome sequence of Corynebacterium casei LMG S-19264T (=DSM 44701T), isolated from a smear-ripened cheese.</title>
        <authorList>
            <consortium name="US DOE Joint Genome Institute (JGI-PGF)"/>
            <person name="Walter F."/>
            <person name="Albersmeier A."/>
            <person name="Kalinowski J."/>
            <person name="Ruckert C."/>
        </authorList>
    </citation>
    <scope>NUCLEOTIDE SEQUENCE</scope>
    <source>
        <strain evidence="2">KCTC 32182</strain>
    </source>
</reference>
<dbReference type="PANTHER" id="PTHR39966:SF3">
    <property type="entry name" value="DUF438 DOMAIN-CONTAINING PROTEIN"/>
    <property type="match status" value="1"/>
</dbReference>
<sequence length="145" mass="16819">MTAQHTLLQQHRECDELFALAETTARQQDWEGAESAFAAFRDDMERHFVLEEECLFPAFEQATGMRHGPTMVMRNEHAQMRELLHDMSRALDARTADVYLGHGGTLLILMQQHNMKEENILYPMCQQHVTGLDALISDWEARHEH</sequence>
<evidence type="ECO:0000313" key="3">
    <source>
        <dbReference type="Proteomes" id="UP000645257"/>
    </source>
</evidence>
<dbReference type="PANTHER" id="PTHR39966">
    <property type="entry name" value="BLL2471 PROTEIN-RELATED"/>
    <property type="match status" value="1"/>
</dbReference>
<dbReference type="InterPro" id="IPR012312">
    <property type="entry name" value="Hemerythrin-like"/>
</dbReference>
<dbReference type="RefSeq" id="WP_189535990.1">
    <property type="nucleotide sequence ID" value="NZ_BMYX01000021.1"/>
</dbReference>
<dbReference type="GO" id="GO:0005886">
    <property type="term" value="C:plasma membrane"/>
    <property type="evidence" value="ECO:0007669"/>
    <property type="project" value="TreeGrafter"/>
</dbReference>
<gene>
    <name evidence="2" type="ORF">GCM10011289_31020</name>
</gene>
<dbReference type="Proteomes" id="UP000645257">
    <property type="component" value="Unassembled WGS sequence"/>
</dbReference>
<name>A0A918UBL8_9NEIS</name>
<reference evidence="2" key="2">
    <citation type="submission" date="2020-09" db="EMBL/GenBank/DDBJ databases">
        <authorList>
            <person name="Sun Q."/>
            <person name="Kim S."/>
        </authorList>
    </citation>
    <scope>NUCLEOTIDE SEQUENCE</scope>
    <source>
        <strain evidence="2">KCTC 32182</strain>
    </source>
</reference>
<dbReference type="AlphaFoldDB" id="A0A918UBL8"/>
<protein>
    <recommendedName>
        <fullName evidence="1">Hemerythrin-like domain-containing protein</fullName>
    </recommendedName>
</protein>
<dbReference type="Pfam" id="PF01814">
    <property type="entry name" value="Hemerythrin"/>
    <property type="match status" value="1"/>
</dbReference>
<comment type="caution">
    <text evidence="2">The sequence shown here is derived from an EMBL/GenBank/DDBJ whole genome shotgun (WGS) entry which is preliminary data.</text>
</comment>
<keyword evidence="3" id="KW-1185">Reference proteome</keyword>
<proteinExistence type="predicted"/>